<evidence type="ECO:0000256" key="1">
    <source>
        <dbReference type="ARBA" id="ARBA00004141"/>
    </source>
</evidence>
<dbReference type="GO" id="GO:0033179">
    <property type="term" value="C:proton-transporting V-type ATPase, V0 domain"/>
    <property type="evidence" value="ECO:0007669"/>
    <property type="project" value="InterPro"/>
</dbReference>
<dbReference type="OrthoDB" id="9803814at2"/>
<evidence type="ECO:0000256" key="6">
    <source>
        <dbReference type="ARBA" id="ARBA00023065"/>
    </source>
</evidence>
<evidence type="ECO:0000256" key="8">
    <source>
        <dbReference type="SAM" id="Coils"/>
    </source>
</evidence>
<dbReference type="AlphaFoldDB" id="A0A397Q9F0"/>
<dbReference type="RefSeq" id="WP_119060970.1">
    <property type="nucleotide sequence ID" value="NZ_QXDF01000001.1"/>
</dbReference>
<dbReference type="Proteomes" id="UP000266273">
    <property type="component" value="Unassembled WGS sequence"/>
</dbReference>
<dbReference type="PANTHER" id="PTHR11629:SF63">
    <property type="entry name" value="V-TYPE PROTON ATPASE SUBUNIT A"/>
    <property type="match status" value="1"/>
</dbReference>
<comment type="similarity">
    <text evidence="2">Belongs to the V-ATPase 116 kDa subunit family.</text>
</comment>
<feature type="transmembrane region" description="Helical" evidence="9">
    <location>
        <begin position="416"/>
        <end position="440"/>
    </location>
</feature>
<comment type="subcellular location">
    <subcellularLocation>
        <location evidence="1">Membrane</location>
        <topology evidence="1">Multi-pass membrane protein</topology>
    </subcellularLocation>
</comment>
<evidence type="ECO:0000256" key="9">
    <source>
        <dbReference type="SAM" id="Phobius"/>
    </source>
</evidence>
<name>A0A397Q9F0_9HYPH</name>
<keyword evidence="5 9" id="KW-1133">Transmembrane helix</keyword>
<feature type="transmembrane region" description="Helical" evidence="9">
    <location>
        <begin position="342"/>
        <end position="371"/>
    </location>
</feature>
<keyword evidence="3" id="KW-0813">Transport</keyword>
<keyword evidence="7 9" id="KW-0472">Membrane</keyword>
<dbReference type="EMBL" id="QXDF01000001">
    <property type="protein sequence ID" value="RIA56147.1"/>
    <property type="molecule type" value="Genomic_DNA"/>
</dbReference>
<keyword evidence="4 9" id="KW-0812">Transmembrane</keyword>
<keyword evidence="11" id="KW-1185">Reference proteome</keyword>
<proteinExistence type="inferred from homology"/>
<dbReference type="GO" id="GO:0051117">
    <property type="term" value="F:ATPase binding"/>
    <property type="evidence" value="ECO:0007669"/>
    <property type="project" value="TreeGrafter"/>
</dbReference>
<evidence type="ECO:0000256" key="7">
    <source>
        <dbReference type="ARBA" id="ARBA00023136"/>
    </source>
</evidence>
<evidence type="ECO:0000313" key="10">
    <source>
        <dbReference type="EMBL" id="RIA56147.1"/>
    </source>
</evidence>
<evidence type="ECO:0000313" key="11">
    <source>
        <dbReference type="Proteomes" id="UP000266273"/>
    </source>
</evidence>
<sequence>MTLRPVPAHWFELVTTREELASVLDALARTGAVQLETFSRSAEALFPEGVRDELSAYNDLAKDYRTYWPEPEQMAPARMPEPDKVVAEGVKTLKAWAEEADPTIADLEELNNRKRELKRLHGLLAGAEEPLPDLSRLGTTGPELSARVYLLPANMQALSVPERVLHKRIETESGEYLLAMGRDADMRSLDDQLRAQKARPVPIPDDLPSSVSEAAEAIKDRLAQLDKQINETQHKLDSLSTEYDLASVIGRIELISWMVSHAEEVSASADLAWVTGWTTAEDRASFCEPLTEKGLRCLVDFPEPPSKAEAPTLLRNPPWARAFETITQLLGSPGRDEADPSILLAIFAPVMFGYMFGDVGHGAVLLIAGLILRRKMPVFTLLVPGGIMAMVFGVLYGDVFTRKDIIEPLWLHPLEAPIEILIGAIVIGVVVLVTGLFLNAAQAHWRGAARTWWLRECGLLVAYGALLVAIFWQPALWVALFGVIWFVLGEAILEPSAPISATLRGMGSLLESGLQLIVNTVSFARVGAFALAHAGLSVAVAQVAAAAGGIGFWIVLFIGNVIIILLEGLIVSIQTTRLLLFEFFVRFLKGEGRMFTPLTPPQTNTNTDGGTR</sequence>
<organism evidence="10 11">
    <name type="scientific">Dichotomicrobium thermohalophilum</name>
    <dbReference type="NCBI Taxonomy" id="933063"/>
    <lineage>
        <taxon>Bacteria</taxon>
        <taxon>Pseudomonadati</taxon>
        <taxon>Pseudomonadota</taxon>
        <taxon>Alphaproteobacteria</taxon>
        <taxon>Hyphomicrobiales</taxon>
        <taxon>Hyphomicrobiaceae</taxon>
        <taxon>Dichotomicrobium</taxon>
    </lineage>
</organism>
<protein>
    <submittedName>
        <fullName evidence="10">V/A-type H+-transporting ATPase subunit I</fullName>
    </submittedName>
</protein>
<keyword evidence="8" id="KW-0175">Coiled coil</keyword>
<dbReference type="InterPro" id="IPR002490">
    <property type="entry name" value="V-ATPase_116kDa_su"/>
</dbReference>
<dbReference type="Pfam" id="PF01496">
    <property type="entry name" value="V_ATPase_I"/>
    <property type="match status" value="1"/>
</dbReference>
<feature type="transmembrane region" description="Helical" evidence="9">
    <location>
        <begin position="550"/>
        <end position="571"/>
    </location>
</feature>
<evidence type="ECO:0000256" key="5">
    <source>
        <dbReference type="ARBA" id="ARBA00022989"/>
    </source>
</evidence>
<evidence type="ECO:0000256" key="3">
    <source>
        <dbReference type="ARBA" id="ARBA00022448"/>
    </source>
</evidence>
<dbReference type="GO" id="GO:0016471">
    <property type="term" value="C:vacuolar proton-transporting V-type ATPase complex"/>
    <property type="evidence" value="ECO:0007669"/>
    <property type="project" value="TreeGrafter"/>
</dbReference>
<accession>A0A397Q9F0</accession>
<dbReference type="GO" id="GO:0046961">
    <property type="term" value="F:proton-transporting ATPase activity, rotational mechanism"/>
    <property type="evidence" value="ECO:0007669"/>
    <property type="project" value="InterPro"/>
</dbReference>
<feature type="transmembrane region" description="Helical" evidence="9">
    <location>
        <begin position="452"/>
        <end position="470"/>
    </location>
</feature>
<dbReference type="GO" id="GO:0007035">
    <property type="term" value="P:vacuolar acidification"/>
    <property type="evidence" value="ECO:0007669"/>
    <property type="project" value="TreeGrafter"/>
</dbReference>
<feature type="transmembrane region" description="Helical" evidence="9">
    <location>
        <begin position="378"/>
        <end position="396"/>
    </location>
</feature>
<reference evidence="10 11" key="1">
    <citation type="submission" date="2018-08" db="EMBL/GenBank/DDBJ databases">
        <title>Genomic Encyclopedia of Archaeal and Bacterial Type Strains, Phase II (KMG-II): from individual species to whole genera.</title>
        <authorList>
            <person name="Goeker M."/>
        </authorList>
    </citation>
    <scope>NUCLEOTIDE SEQUENCE [LARGE SCALE GENOMIC DNA]</scope>
    <source>
        <strain evidence="10 11">DSM 5002</strain>
    </source>
</reference>
<gene>
    <name evidence="10" type="ORF">BXY53_1248</name>
</gene>
<feature type="transmembrane region" description="Helical" evidence="9">
    <location>
        <begin position="514"/>
        <end position="544"/>
    </location>
</feature>
<keyword evidence="6" id="KW-0406">Ion transport</keyword>
<evidence type="ECO:0000256" key="4">
    <source>
        <dbReference type="ARBA" id="ARBA00022692"/>
    </source>
</evidence>
<dbReference type="PANTHER" id="PTHR11629">
    <property type="entry name" value="VACUOLAR PROTON ATPASES"/>
    <property type="match status" value="1"/>
</dbReference>
<feature type="coiled-coil region" evidence="8">
    <location>
        <begin position="215"/>
        <end position="242"/>
    </location>
</feature>
<comment type="caution">
    <text evidence="10">The sequence shown here is derived from an EMBL/GenBank/DDBJ whole genome shotgun (WGS) entry which is preliminary data.</text>
</comment>
<evidence type="ECO:0000256" key="2">
    <source>
        <dbReference type="ARBA" id="ARBA00009904"/>
    </source>
</evidence>